<feature type="transmembrane region" description="Helical" evidence="1">
    <location>
        <begin position="114"/>
        <end position="137"/>
    </location>
</feature>
<sequence length="266" mass="28594">MAYFKRIFTPQYILEPIQPTFGDLALLVCCFVSGMTDAVSFDNWGVFVGMQTGNTVLLGLSAASLPRGTSYVYAKTLVSISSFLVGAFTIFLFHRLTLPFGPKATNTSLLRLHIVFSFTAQTLVLVLAAALCSTSLVPQDSLGGNDSILNDHRILTALPPLAFQSGMQIATGRLLGFGELPTIVLTSVYCDLMNDAVGLKLKNKKRDRRVGAVVLLVSGAIVAGWLLRACIGVHGVLWIAVGLKALTSIGMWLGLRSVDVKSEGRR</sequence>
<evidence type="ECO:0000256" key="1">
    <source>
        <dbReference type="SAM" id="Phobius"/>
    </source>
</evidence>
<dbReference type="PANTHER" id="PTHR37488:SF2">
    <property type="entry name" value="DUF1275 DOMAIN-CONTAINING PROTEIN"/>
    <property type="match status" value="1"/>
</dbReference>
<keyword evidence="3" id="KW-1185">Reference proteome</keyword>
<feature type="transmembrane region" description="Helical" evidence="1">
    <location>
        <begin position="210"/>
        <end position="229"/>
    </location>
</feature>
<feature type="transmembrane region" description="Helical" evidence="1">
    <location>
        <begin position="235"/>
        <end position="255"/>
    </location>
</feature>
<keyword evidence="1" id="KW-0812">Transmembrane</keyword>
<feature type="transmembrane region" description="Helical" evidence="1">
    <location>
        <begin position="72"/>
        <end position="94"/>
    </location>
</feature>
<dbReference type="PANTHER" id="PTHR37488">
    <property type="entry name" value="DUF1275 DOMAIN-CONTAINING PROTEIN"/>
    <property type="match status" value="1"/>
</dbReference>
<gene>
    <name evidence="2" type="ORF">NA57DRAFT_71692</name>
</gene>
<dbReference type="OrthoDB" id="5288586at2759"/>
<dbReference type="InterPro" id="IPR010699">
    <property type="entry name" value="DUF1275"/>
</dbReference>
<comment type="caution">
    <text evidence="2">The sequence shown here is derived from an EMBL/GenBank/DDBJ whole genome shotgun (WGS) entry which is preliminary data.</text>
</comment>
<dbReference type="Pfam" id="PF06912">
    <property type="entry name" value="DUF1275"/>
    <property type="match status" value="1"/>
</dbReference>
<dbReference type="Proteomes" id="UP000799772">
    <property type="component" value="Unassembled WGS sequence"/>
</dbReference>
<name>A0A9P4IR30_9PEZI</name>
<accession>A0A9P4IR30</accession>
<evidence type="ECO:0008006" key="4">
    <source>
        <dbReference type="Google" id="ProtNLM"/>
    </source>
</evidence>
<dbReference type="EMBL" id="ML978122">
    <property type="protein sequence ID" value="KAF2102706.1"/>
    <property type="molecule type" value="Genomic_DNA"/>
</dbReference>
<organism evidence="2 3">
    <name type="scientific">Rhizodiscina lignyota</name>
    <dbReference type="NCBI Taxonomy" id="1504668"/>
    <lineage>
        <taxon>Eukaryota</taxon>
        <taxon>Fungi</taxon>
        <taxon>Dikarya</taxon>
        <taxon>Ascomycota</taxon>
        <taxon>Pezizomycotina</taxon>
        <taxon>Dothideomycetes</taxon>
        <taxon>Pleosporomycetidae</taxon>
        <taxon>Aulographales</taxon>
        <taxon>Rhizodiscinaceae</taxon>
        <taxon>Rhizodiscina</taxon>
    </lineage>
</organism>
<evidence type="ECO:0000313" key="2">
    <source>
        <dbReference type="EMBL" id="KAF2102706.1"/>
    </source>
</evidence>
<reference evidence="2" key="1">
    <citation type="journal article" date="2020" name="Stud. Mycol.">
        <title>101 Dothideomycetes genomes: a test case for predicting lifestyles and emergence of pathogens.</title>
        <authorList>
            <person name="Haridas S."/>
            <person name="Albert R."/>
            <person name="Binder M."/>
            <person name="Bloem J."/>
            <person name="Labutti K."/>
            <person name="Salamov A."/>
            <person name="Andreopoulos B."/>
            <person name="Baker S."/>
            <person name="Barry K."/>
            <person name="Bills G."/>
            <person name="Bluhm B."/>
            <person name="Cannon C."/>
            <person name="Castanera R."/>
            <person name="Culley D."/>
            <person name="Daum C."/>
            <person name="Ezra D."/>
            <person name="Gonzalez J."/>
            <person name="Henrissat B."/>
            <person name="Kuo A."/>
            <person name="Liang C."/>
            <person name="Lipzen A."/>
            <person name="Lutzoni F."/>
            <person name="Magnuson J."/>
            <person name="Mondo S."/>
            <person name="Nolan M."/>
            <person name="Ohm R."/>
            <person name="Pangilinan J."/>
            <person name="Park H.-J."/>
            <person name="Ramirez L."/>
            <person name="Alfaro M."/>
            <person name="Sun H."/>
            <person name="Tritt A."/>
            <person name="Yoshinaga Y."/>
            <person name="Zwiers L.-H."/>
            <person name="Turgeon B."/>
            <person name="Goodwin S."/>
            <person name="Spatafora J."/>
            <person name="Crous P."/>
            <person name="Grigoriev I."/>
        </authorList>
    </citation>
    <scope>NUCLEOTIDE SEQUENCE</scope>
    <source>
        <strain evidence="2">CBS 133067</strain>
    </source>
</reference>
<proteinExistence type="predicted"/>
<evidence type="ECO:0000313" key="3">
    <source>
        <dbReference type="Proteomes" id="UP000799772"/>
    </source>
</evidence>
<protein>
    <recommendedName>
        <fullName evidence="4">DUF1275 domain protein</fullName>
    </recommendedName>
</protein>
<feature type="transmembrane region" description="Helical" evidence="1">
    <location>
        <begin position="44"/>
        <end position="65"/>
    </location>
</feature>
<keyword evidence="1" id="KW-0472">Membrane</keyword>
<dbReference type="AlphaFoldDB" id="A0A9P4IR30"/>
<keyword evidence="1" id="KW-1133">Transmembrane helix</keyword>